<gene>
    <name evidence="1" type="ORF">TNIN_252531</name>
</gene>
<dbReference type="EMBL" id="BMAV01009716">
    <property type="protein sequence ID" value="GFY54137.1"/>
    <property type="molecule type" value="Genomic_DNA"/>
</dbReference>
<proteinExistence type="predicted"/>
<evidence type="ECO:0000313" key="1">
    <source>
        <dbReference type="EMBL" id="GFY54137.1"/>
    </source>
</evidence>
<accession>A0A8X7C5B4</accession>
<reference evidence="1" key="1">
    <citation type="submission" date="2020-08" db="EMBL/GenBank/DDBJ databases">
        <title>Multicomponent nature underlies the extraordinary mechanical properties of spider dragline silk.</title>
        <authorList>
            <person name="Kono N."/>
            <person name="Nakamura H."/>
            <person name="Mori M."/>
            <person name="Yoshida Y."/>
            <person name="Ohtoshi R."/>
            <person name="Malay A.D."/>
            <person name="Moran D.A.P."/>
            <person name="Tomita M."/>
            <person name="Numata K."/>
            <person name="Arakawa K."/>
        </authorList>
    </citation>
    <scope>NUCLEOTIDE SEQUENCE</scope>
</reference>
<dbReference type="Proteomes" id="UP000886998">
    <property type="component" value="Unassembled WGS sequence"/>
</dbReference>
<dbReference type="OrthoDB" id="6439474at2759"/>
<protein>
    <submittedName>
        <fullName evidence="1">Uncharacterized protein</fullName>
    </submittedName>
</protein>
<dbReference type="AlphaFoldDB" id="A0A8X7C5B4"/>
<organism evidence="1 2">
    <name type="scientific">Trichonephila inaurata madagascariensis</name>
    <dbReference type="NCBI Taxonomy" id="2747483"/>
    <lineage>
        <taxon>Eukaryota</taxon>
        <taxon>Metazoa</taxon>
        <taxon>Ecdysozoa</taxon>
        <taxon>Arthropoda</taxon>
        <taxon>Chelicerata</taxon>
        <taxon>Arachnida</taxon>
        <taxon>Araneae</taxon>
        <taxon>Araneomorphae</taxon>
        <taxon>Entelegynae</taxon>
        <taxon>Araneoidea</taxon>
        <taxon>Nephilidae</taxon>
        <taxon>Trichonephila</taxon>
        <taxon>Trichonephila inaurata</taxon>
    </lineage>
</organism>
<sequence>MASFATDDKEYCDFVRLKRYLLLESLIPSHISQEISDELEYMVKSAYFGIKSVLLALSNYIFYDEFLKVLEEFAEMYNSSEIECAQFLLSRCIRLCDESDPTYLNFLLVAAFLRESVLQFFHVYECYRILYICDFCLDVLYKRLFRKIFESREVYEKLFCKEFLEHFTEDTTQGEFQDSTFGKHCVHFIEEKFHVNNDSLFLTESEVELFKTLYSVESKEKDEEWCILPETENAESAYFDAKEHYPSDCMTCGSKCSYYLNYMNLLKENNSPRHFNEKSRNTAKLSGLFSRMSL</sequence>
<evidence type="ECO:0000313" key="2">
    <source>
        <dbReference type="Proteomes" id="UP000886998"/>
    </source>
</evidence>
<keyword evidence="2" id="KW-1185">Reference proteome</keyword>
<name>A0A8X7C5B4_9ARAC</name>
<comment type="caution">
    <text evidence="1">The sequence shown here is derived from an EMBL/GenBank/DDBJ whole genome shotgun (WGS) entry which is preliminary data.</text>
</comment>